<gene>
    <name evidence="2" type="ORF">TWF718_010615</name>
</gene>
<dbReference type="Gene3D" id="2.80.10.50">
    <property type="match status" value="1"/>
</dbReference>
<evidence type="ECO:0000313" key="2">
    <source>
        <dbReference type="EMBL" id="KAK6335178.1"/>
    </source>
</evidence>
<feature type="compositionally biased region" description="Basic residues" evidence="1">
    <location>
        <begin position="176"/>
        <end position="187"/>
    </location>
</feature>
<keyword evidence="3" id="KW-1185">Reference proteome</keyword>
<evidence type="ECO:0000256" key="1">
    <source>
        <dbReference type="SAM" id="MobiDB-lite"/>
    </source>
</evidence>
<name>A0AAN8MYM6_9PEZI</name>
<dbReference type="Pfam" id="PF16850">
    <property type="entry name" value="Inhibitor_I66"/>
    <property type="match status" value="1"/>
</dbReference>
<evidence type="ECO:0000313" key="3">
    <source>
        <dbReference type="Proteomes" id="UP001313282"/>
    </source>
</evidence>
<dbReference type="SUPFAM" id="SSF50370">
    <property type="entry name" value="Ricin B-like lectins"/>
    <property type="match status" value="1"/>
</dbReference>
<sequence>MSLGNGKYFILYETNGDVRQVSRGRVEDLSLGPKSIFVLHQGQKANSWTLENKSNGSVSLESALAPSGVYRDNTGPFAFPLPNLAVSLGWKLEKVNGSDNQQYIITTKDGSLAWTVSDKSGFNGDYVLLQPKDGSSKQVFTFVKDLNDYYENYFVSEASRNPEREGDRVPQSQFGYRRKGRGQRYCD</sequence>
<dbReference type="EMBL" id="JAVHNR010000008">
    <property type="protein sequence ID" value="KAK6335178.1"/>
    <property type="molecule type" value="Genomic_DNA"/>
</dbReference>
<accession>A0AAN8MYM6</accession>
<reference evidence="2 3" key="1">
    <citation type="submission" date="2019-10" db="EMBL/GenBank/DDBJ databases">
        <authorList>
            <person name="Palmer J.M."/>
        </authorList>
    </citation>
    <scope>NUCLEOTIDE SEQUENCE [LARGE SCALE GENOMIC DNA]</scope>
    <source>
        <strain evidence="2 3">TWF718</strain>
    </source>
</reference>
<dbReference type="AlphaFoldDB" id="A0AAN8MYM6"/>
<proteinExistence type="predicted"/>
<protein>
    <submittedName>
        <fullName evidence="2">Uncharacterized protein</fullName>
    </submittedName>
</protein>
<comment type="caution">
    <text evidence="2">The sequence shown here is derived from an EMBL/GenBank/DDBJ whole genome shotgun (WGS) entry which is preliminary data.</text>
</comment>
<feature type="region of interest" description="Disordered" evidence="1">
    <location>
        <begin position="160"/>
        <end position="187"/>
    </location>
</feature>
<dbReference type="Proteomes" id="UP001313282">
    <property type="component" value="Unassembled WGS sequence"/>
</dbReference>
<organism evidence="2 3">
    <name type="scientific">Orbilia javanica</name>
    <dbReference type="NCBI Taxonomy" id="47235"/>
    <lineage>
        <taxon>Eukaryota</taxon>
        <taxon>Fungi</taxon>
        <taxon>Dikarya</taxon>
        <taxon>Ascomycota</taxon>
        <taxon>Pezizomycotina</taxon>
        <taxon>Orbiliomycetes</taxon>
        <taxon>Orbiliales</taxon>
        <taxon>Orbiliaceae</taxon>
        <taxon>Orbilia</taxon>
    </lineage>
</organism>
<dbReference type="InterPro" id="IPR031755">
    <property type="entry name" value="Inhibitor_I66"/>
</dbReference>
<dbReference type="GO" id="GO:0004867">
    <property type="term" value="F:serine-type endopeptidase inhibitor activity"/>
    <property type="evidence" value="ECO:0007669"/>
    <property type="project" value="InterPro"/>
</dbReference>
<dbReference type="InterPro" id="IPR035992">
    <property type="entry name" value="Ricin_B-like_lectins"/>
</dbReference>